<keyword evidence="1" id="KW-0175">Coiled coil</keyword>
<proteinExistence type="predicted"/>
<dbReference type="Pfam" id="PF01107">
    <property type="entry name" value="MP"/>
    <property type="match status" value="1"/>
</dbReference>
<dbReference type="PANTHER" id="PTHR47599">
    <property type="entry name" value="CELL-TO-CELL MOVEMENT PROTEIN"/>
    <property type="match status" value="1"/>
</dbReference>
<dbReference type="InterPro" id="IPR028919">
    <property type="entry name" value="Viral_movement"/>
</dbReference>
<dbReference type="InterPro" id="IPR051596">
    <property type="entry name" value="Caulimoviridae_Movement"/>
</dbReference>
<reference evidence="3" key="1">
    <citation type="submission" date="2024-07" db="EMBL/GenBank/DDBJ databases">
        <title>Two chromosome-level genome assemblies of Korean endemic species Abeliophyllum distichum and Forsythia ovata (Oleaceae).</title>
        <authorList>
            <person name="Jang H."/>
        </authorList>
    </citation>
    <scope>NUCLEOTIDE SEQUENCE [LARGE SCALE GENOMIC DNA]</scope>
</reference>
<name>A0ABD1V4G8_9LAMI</name>
<dbReference type="PANTHER" id="PTHR47599:SF3">
    <property type="entry name" value="CELL-TO-CELL MOVEMENT PROTEIN"/>
    <property type="match status" value="1"/>
</dbReference>
<evidence type="ECO:0008006" key="4">
    <source>
        <dbReference type="Google" id="ProtNLM"/>
    </source>
</evidence>
<dbReference type="AlphaFoldDB" id="A0ABD1V4G8"/>
<organism evidence="2 3">
    <name type="scientific">Abeliophyllum distichum</name>
    <dbReference type="NCBI Taxonomy" id="126358"/>
    <lineage>
        <taxon>Eukaryota</taxon>
        <taxon>Viridiplantae</taxon>
        <taxon>Streptophyta</taxon>
        <taxon>Embryophyta</taxon>
        <taxon>Tracheophyta</taxon>
        <taxon>Spermatophyta</taxon>
        <taxon>Magnoliopsida</taxon>
        <taxon>eudicotyledons</taxon>
        <taxon>Gunneridae</taxon>
        <taxon>Pentapetalae</taxon>
        <taxon>asterids</taxon>
        <taxon>lamiids</taxon>
        <taxon>Lamiales</taxon>
        <taxon>Oleaceae</taxon>
        <taxon>Forsythieae</taxon>
        <taxon>Abeliophyllum</taxon>
    </lineage>
</organism>
<sequence>MCHSFCFADDGSCFSVDFICLACKLFVNLFNNSSDEFGNVSCSFIEDWYNNIMIAMIINKEIIRNGVNSWSFVIARAIRIQIRSTLSDKIDQPIMMSLIDERIQNPVEGCLGSLSGNLACGKLIFTVHPRLSVSLHDQDFDGILSFVHKYGRTDLVKDNNVPFSISYLVSYAIHNQHNMTIVKEPKGIKIDPLFSDYLEHKETEFDWLVQPSRKSLEIDLFEDRTLVKEQNPLLLKTSSMRQKPTILLRERRSDAESSHERQLKQISNTVSEMAKILLPPS</sequence>
<accession>A0ABD1V4G8</accession>
<evidence type="ECO:0000313" key="2">
    <source>
        <dbReference type="EMBL" id="KAL2532071.1"/>
    </source>
</evidence>
<dbReference type="EMBL" id="JBFOLK010000002">
    <property type="protein sequence ID" value="KAL2532071.1"/>
    <property type="molecule type" value="Genomic_DNA"/>
</dbReference>
<evidence type="ECO:0000256" key="1">
    <source>
        <dbReference type="ARBA" id="ARBA00023054"/>
    </source>
</evidence>
<evidence type="ECO:0000313" key="3">
    <source>
        <dbReference type="Proteomes" id="UP001604336"/>
    </source>
</evidence>
<gene>
    <name evidence="2" type="ORF">Adt_05422</name>
</gene>
<comment type="caution">
    <text evidence="2">The sequence shown here is derived from an EMBL/GenBank/DDBJ whole genome shotgun (WGS) entry which is preliminary data.</text>
</comment>
<keyword evidence="3" id="KW-1185">Reference proteome</keyword>
<protein>
    <recommendedName>
        <fullName evidence="4">Movement protein</fullName>
    </recommendedName>
</protein>
<dbReference type="Proteomes" id="UP001604336">
    <property type="component" value="Unassembled WGS sequence"/>
</dbReference>